<feature type="domain" description="Lipocalin/cytosolic fatty-acid binding" evidence="5">
    <location>
        <begin position="32"/>
        <end position="159"/>
    </location>
</feature>
<evidence type="ECO:0000313" key="7">
    <source>
        <dbReference type="RefSeq" id="XP_007459074.1"/>
    </source>
</evidence>
<dbReference type="STRING" id="118797.A0A340XIG1"/>
<dbReference type="SUPFAM" id="SSF50814">
    <property type="entry name" value="Lipocalins"/>
    <property type="match status" value="1"/>
</dbReference>
<keyword evidence="2" id="KW-0813">Transport</keyword>
<dbReference type="RefSeq" id="XP_007459074.1">
    <property type="nucleotide sequence ID" value="XM_007459012.1"/>
</dbReference>
<dbReference type="InParanoid" id="A0A340XIG1"/>
<accession>A0A340XIG1</accession>
<reference evidence="7" key="1">
    <citation type="submission" date="2025-08" db="UniProtKB">
        <authorList>
            <consortium name="RefSeq"/>
        </authorList>
    </citation>
    <scope>IDENTIFICATION</scope>
</reference>
<dbReference type="KEGG" id="lve:103079779"/>
<dbReference type="GO" id="GO:0036094">
    <property type="term" value="F:small molecule binding"/>
    <property type="evidence" value="ECO:0007669"/>
    <property type="project" value="InterPro"/>
</dbReference>
<dbReference type="InterPro" id="IPR000566">
    <property type="entry name" value="Lipocln_cytosolic_FA-bd_dom"/>
</dbReference>
<dbReference type="InterPro" id="IPR002345">
    <property type="entry name" value="Lipocalin"/>
</dbReference>
<gene>
    <name evidence="7" type="primary">LCN8</name>
</gene>
<comment type="similarity">
    <text evidence="1">Belongs to the calycin superfamily. Lipocalin family.</text>
</comment>
<sequence>MEAGLLSAVLGIILVQVEMTTQDLDPQKIAGFWQEVGVASSQNLALQTPKRLEALLLTLSGEELTVKAAYNSSGSHVTEQIVSLEVNVSEKFVFPGGKEVAVVATDYETYGIMNTVFHKGGKAHSVLKLYSRMVEHNEKAMDRLLVKAMEHGLSAVDVQPLSKDSPPLVTEAGLRVRSGHLSCSPSRCPVLPGGSLEAGRRPEALAFYVTGADLGEPPPPSGMLGASPTRPPLATQPWGAHLHLL</sequence>
<dbReference type="Gene3D" id="2.40.128.20">
    <property type="match status" value="1"/>
</dbReference>
<evidence type="ECO:0000256" key="1">
    <source>
        <dbReference type="ARBA" id="ARBA00006889"/>
    </source>
</evidence>
<feature type="region of interest" description="Disordered" evidence="3">
    <location>
        <begin position="217"/>
        <end position="236"/>
    </location>
</feature>
<dbReference type="OrthoDB" id="9627583at2759"/>
<dbReference type="AlphaFoldDB" id="A0A340XIG1"/>
<evidence type="ECO:0000259" key="5">
    <source>
        <dbReference type="Pfam" id="PF00061"/>
    </source>
</evidence>
<feature type="signal peptide" evidence="4">
    <location>
        <begin position="1"/>
        <end position="19"/>
    </location>
</feature>
<evidence type="ECO:0000256" key="3">
    <source>
        <dbReference type="SAM" id="MobiDB-lite"/>
    </source>
</evidence>
<proteinExistence type="inferred from homology"/>
<dbReference type="Proteomes" id="UP000265300">
    <property type="component" value="Unplaced"/>
</dbReference>
<dbReference type="PANTHER" id="PTHR11430">
    <property type="entry name" value="LIPOCALIN"/>
    <property type="match status" value="1"/>
</dbReference>
<dbReference type="GeneID" id="103079779"/>
<name>A0A340XIG1_LIPVE</name>
<dbReference type="Pfam" id="PF00061">
    <property type="entry name" value="Lipocalin"/>
    <property type="match status" value="1"/>
</dbReference>
<dbReference type="PANTHER" id="PTHR11430:SF1">
    <property type="entry name" value="EPIDIDYMAL-SPECIFIC LIPOCALIN-8"/>
    <property type="match status" value="1"/>
</dbReference>
<dbReference type="CTD" id="138307"/>
<keyword evidence="4" id="KW-0732">Signal</keyword>
<evidence type="ECO:0000256" key="4">
    <source>
        <dbReference type="SAM" id="SignalP"/>
    </source>
</evidence>
<protein>
    <submittedName>
        <fullName evidence="7">Epididymal-specific lipocalin-8</fullName>
    </submittedName>
</protein>
<evidence type="ECO:0000256" key="2">
    <source>
        <dbReference type="ARBA" id="ARBA00022448"/>
    </source>
</evidence>
<dbReference type="InterPro" id="IPR012674">
    <property type="entry name" value="Calycin"/>
</dbReference>
<organism evidence="6 7">
    <name type="scientific">Lipotes vexillifer</name>
    <name type="common">Yangtze river dolphin</name>
    <dbReference type="NCBI Taxonomy" id="118797"/>
    <lineage>
        <taxon>Eukaryota</taxon>
        <taxon>Metazoa</taxon>
        <taxon>Chordata</taxon>
        <taxon>Craniata</taxon>
        <taxon>Vertebrata</taxon>
        <taxon>Euteleostomi</taxon>
        <taxon>Mammalia</taxon>
        <taxon>Eutheria</taxon>
        <taxon>Laurasiatheria</taxon>
        <taxon>Artiodactyla</taxon>
        <taxon>Whippomorpha</taxon>
        <taxon>Cetacea</taxon>
        <taxon>Odontoceti</taxon>
        <taxon>Lipotidae</taxon>
        <taxon>Lipotes</taxon>
    </lineage>
</organism>
<keyword evidence="6" id="KW-1185">Reference proteome</keyword>
<feature type="chain" id="PRO_5016279683" evidence="4">
    <location>
        <begin position="20"/>
        <end position="245"/>
    </location>
</feature>
<evidence type="ECO:0000313" key="6">
    <source>
        <dbReference type="Proteomes" id="UP000265300"/>
    </source>
</evidence>